<feature type="domain" description="CFEM" evidence="7">
    <location>
        <begin position="1"/>
        <end position="118"/>
    </location>
</feature>
<evidence type="ECO:0000313" key="8">
    <source>
        <dbReference type="EMBL" id="KAF8909778.1"/>
    </source>
</evidence>
<comment type="caution">
    <text evidence="8">The sequence shown here is derived from an EMBL/GenBank/DDBJ whole genome shotgun (WGS) entry which is preliminary data.</text>
</comment>
<accession>A0A9P5NYL8</accession>
<proteinExistence type="predicted"/>
<dbReference type="Pfam" id="PF05730">
    <property type="entry name" value="CFEM"/>
    <property type="match status" value="1"/>
</dbReference>
<dbReference type="GO" id="GO:0005576">
    <property type="term" value="C:extracellular region"/>
    <property type="evidence" value="ECO:0007669"/>
    <property type="project" value="UniProtKB-SubCell"/>
</dbReference>
<keyword evidence="3 6" id="KW-0732">Signal</keyword>
<evidence type="ECO:0000256" key="5">
    <source>
        <dbReference type="SAM" id="MobiDB-lite"/>
    </source>
</evidence>
<organism evidence="8 9">
    <name type="scientific">Gymnopilus junonius</name>
    <name type="common">Spectacular rustgill mushroom</name>
    <name type="synonym">Gymnopilus spectabilis subsp. junonius</name>
    <dbReference type="NCBI Taxonomy" id="109634"/>
    <lineage>
        <taxon>Eukaryota</taxon>
        <taxon>Fungi</taxon>
        <taxon>Dikarya</taxon>
        <taxon>Basidiomycota</taxon>
        <taxon>Agaricomycotina</taxon>
        <taxon>Agaricomycetes</taxon>
        <taxon>Agaricomycetidae</taxon>
        <taxon>Agaricales</taxon>
        <taxon>Agaricineae</taxon>
        <taxon>Hymenogastraceae</taxon>
        <taxon>Gymnopilus</taxon>
    </lineage>
</organism>
<sequence>MRFSTVAFTLFGAAASVSASTLTARQTTLPDCAIPCTASADLGGCVVSDTHCLCTNQAFVSSTTTCMRRPAPAQTSKPLWLTLKAFASKSCGVTLTDSSTSAPSSTSASNNTASQTSSGASATSTSPSGSGSSPAPSNTASSASAHSVNAILGLAAAGLVAFAL</sequence>
<feature type="region of interest" description="Disordered" evidence="5">
    <location>
        <begin position="94"/>
        <end position="142"/>
    </location>
</feature>
<evidence type="ECO:0000256" key="6">
    <source>
        <dbReference type="SAM" id="SignalP"/>
    </source>
</evidence>
<evidence type="ECO:0000256" key="4">
    <source>
        <dbReference type="ARBA" id="ARBA00023157"/>
    </source>
</evidence>
<reference evidence="8" key="1">
    <citation type="submission" date="2020-11" db="EMBL/GenBank/DDBJ databases">
        <authorList>
            <consortium name="DOE Joint Genome Institute"/>
            <person name="Ahrendt S."/>
            <person name="Riley R."/>
            <person name="Andreopoulos W."/>
            <person name="LaButti K."/>
            <person name="Pangilinan J."/>
            <person name="Ruiz-duenas F.J."/>
            <person name="Barrasa J.M."/>
            <person name="Sanchez-Garcia M."/>
            <person name="Camarero S."/>
            <person name="Miyauchi S."/>
            <person name="Serrano A."/>
            <person name="Linde D."/>
            <person name="Babiker R."/>
            <person name="Drula E."/>
            <person name="Ayuso-Fernandez I."/>
            <person name="Pacheco R."/>
            <person name="Padilla G."/>
            <person name="Ferreira P."/>
            <person name="Barriuso J."/>
            <person name="Kellner H."/>
            <person name="Castanera R."/>
            <person name="Alfaro M."/>
            <person name="Ramirez L."/>
            <person name="Pisabarro A.G."/>
            <person name="Kuo A."/>
            <person name="Tritt A."/>
            <person name="Lipzen A."/>
            <person name="He G."/>
            <person name="Yan M."/>
            <person name="Ng V."/>
            <person name="Cullen D."/>
            <person name="Martin F."/>
            <person name="Rosso M.-N."/>
            <person name="Henrissat B."/>
            <person name="Hibbett D."/>
            <person name="Martinez A.T."/>
            <person name="Grigoriev I.V."/>
        </authorList>
    </citation>
    <scope>NUCLEOTIDE SEQUENCE</scope>
    <source>
        <strain evidence="8">AH 44721</strain>
    </source>
</reference>
<keyword evidence="4" id="KW-1015">Disulfide bond</keyword>
<keyword evidence="2" id="KW-0964">Secreted</keyword>
<feature type="chain" id="PRO_5040216535" description="CFEM domain-containing protein" evidence="6">
    <location>
        <begin position="20"/>
        <end position="164"/>
    </location>
</feature>
<name>A0A9P5NYL8_GYMJU</name>
<dbReference type="OrthoDB" id="3065412at2759"/>
<feature type="compositionally biased region" description="Low complexity" evidence="5">
    <location>
        <begin position="98"/>
        <end position="142"/>
    </location>
</feature>
<evidence type="ECO:0000256" key="2">
    <source>
        <dbReference type="ARBA" id="ARBA00022525"/>
    </source>
</evidence>
<keyword evidence="9" id="KW-1185">Reference proteome</keyword>
<evidence type="ECO:0000313" key="9">
    <source>
        <dbReference type="Proteomes" id="UP000724874"/>
    </source>
</evidence>
<dbReference type="InterPro" id="IPR008427">
    <property type="entry name" value="Extracellular_membr_CFEM_dom"/>
</dbReference>
<gene>
    <name evidence="8" type="ORF">CPB84DRAFT_1842997</name>
</gene>
<dbReference type="AlphaFoldDB" id="A0A9P5NYL8"/>
<dbReference type="PROSITE" id="PS52012">
    <property type="entry name" value="CFEM"/>
    <property type="match status" value="1"/>
</dbReference>
<comment type="subcellular location">
    <subcellularLocation>
        <location evidence="1">Secreted</location>
    </subcellularLocation>
</comment>
<evidence type="ECO:0000256" key="1">
    <source>
        <dbReference type="ARBA" id="ARBA00004613"/>
    </source>
</evidence>
<protein>
    <recommendedName>
        <fullName evidence="7">CFEM domain-containing protein</fullName>
    </recommendedName>
</protein>
<evidence type="ECO:0000259" key="7">
    <source>
        <dbReference type="PROSITE" id="PS52012"/>
    </source>
</evidence>
<feature type="signal peptide" evidence="6">
    <location>
        <begin position="1"/>
        <end position="19"/>
    </location>
</feature>
<dbReference type="EMBL" id="JADNYJ010000008">
    <property type="protein sequence ID" value="KAF8909778.1"/>
    <property type="molecule type" value="Genomic_DNA"/>
</dbReference>
<dbReference type="Proteomes" id="UP000724874">
    <property type="component" value="Unassembled WGS sequence"/>
</dbReference>
<evidence type="ECO:0000256" key="3">
    <source>
        <dbReference type="ARBA" id="ARBA00022729"/>
    </source>
</evidence>